<dbReference type="GO" id="GO:0015108">
    <property type="term" value="F:chloride transmembrane transporter activity"/>
    <property type="evidence" value="ECO:0007669"/>
    <property type="project" value="InterPro"/>
</dbReference>
<evidence type="ECO:0000256" key="5">
    <source>
        <dbReference type="SAM" id="Phobius"/>
    </source>
</evidence>
<feature type="transmembrane region" description="Helical" evidence="5">
    <location>
        <begin position="376"/>
        <end position="399"/>
    </location>
</feature>
<dbReference type="PRINTS" id="PR00762">
    <property type="entry name" value="CLCHANNEL"/>
</dbReference>
<evidence type="ECO:0000256" key="4">
    <source>
        <dbReference type="ARBA" id="ARBA00023136"/>
    </source>
</evidence>
<dbReference type="GO" id="GO:0016020">
    <property type="term" value="C:membrane"/>
    <property type="evidence" value="ECO:0007669"/>
    <property type="project" value="UniProtKB-SubCell"/>
</dbReference>
<dbReference type="SUPFAM" id="SSF81340">
    <property type="entry name" value="Clc chloride channel"/>
    <property type="match status" value="1"/>
</dbReference>
<evidence type="ECO:0000256" key="2">
    <source>
        <dbReference type="ARBA" id="ARBA00022692"/>
    </source>
</evidence>
<feature type="transmembrane region" description="Helical" evidence="5">
    <location>
        <begin position="270"/>
        <end position="289"/>
    </location>
</feature>
<dbReference type="InterPro" id="IPR001807">
    <property type="entry name" value="ClC"/>
</dbReference>
<keyword evidence="3 5" id="KW-1133">Transmembrane helix</keyword>
<dbReference type="AlphaFoldDB" id="A0A7K1SIN8"/>
<protein>
    <submittedName>
        <fullName evidence="6">Chloride channel protein</fullName>
    </submittedName>
</protein>
<keyword evidence="2 5" id="KW-0812">Transmembrane</keyword>
<reference evidence="6 7" key="1">
    <citation type="submission" date="2019-12" db="EMBL/GenBank/DDBJ databases">
        <title>Spirosoma sp. HMF4905 genome sequencing and assembly.</title>
        <authorList>
            <person name="Kang H."/>
            <person name="Cha I."/>
            <person name="Kim H."/>
            <person name="Joh K."/>
        </authorList>
    </citation>
    <scope>NUCLEOTIDE SEQUENCE [LARGE SCALE GENOMIC DNA]</scope>
    <source>
        <strain evidence="6 7">HMF4905</strain>
    </source>
</reference>
<comment type="subcellular location">
    <subcellularLocation>
        <location evidence="1">Membrane</location>
        <topology evidence="1">Multi-pass membrane protein</topology>
    </subcellularLocation>
</comment>
<keyword evidence="4 5" id="KW-0472">Membrane</keyword>
<dbReference type="InterPro" id="IPR050368">
    <property type="entry name" value="ClC-type_chloride_channel"/>
</dbReference>
<evidence type="ECO:0000256" key="3">
    <source>
        <dbReference type="ARBA" id="ARBA00022989"/>
    </source>
</evidence>
<feature type="transmembrane region" description="Helical" evidence="5">
    <location>
        <begin position="61"/>
        <end position="81"/>
    </location>
</feature>
<feature type="transmembrane region" description="Helical" evidence="5">
    <location>
        <begin position="230"/>
        <end position="250"/>
    </location>
</feature>
<keyword evidence="7" id="KW-1185">Reference proteome</keyword>
<dbReference type="CDD" id="cd03682">
    <property type="entry name" value="ClC_sycA_like"/>
    <property type="match status" value="1"/>
</dbReference>
<accession>A0A7K1SIN8</accession>
<dbReference type="RefSeq" id="WP_157588404.1">
    <property type="nucleotide sequence ID" value="NZ_WPIN01000012.1"/>
</dbReference>
<gene>
    <name evidence="6" type="ORF">GO755_26860</name>
</gene>
<dbReference type="PANTHER" id="PTHR43427:SF12">
    <property type="entry name" value="CHLORIDE TRANSPORTER"/>
    <property type="match status" value="1"/>
</dbReference>
<name>A0A7K1SIN8_9BACT</name>
<organism evidence="6 7">
    <name type="scientific">Spirosoma arboris</name>
    <dbReference type="NCBI Taxonomy" id="2682092"/>
    <lineage>
        <taxon>Bacteria</taxon>
        <taxon>Pseudomonadati</taxon>
        <taxon>Bacteroidota</taxon>
        <taxon>Cytophagia</taxon>
        <taxon>Cytophagales</taxon>
        <taxon>Cytophagaceae</taxon>
        <taxon>Spirosoma</taxon>
    </lineage>
</organism>
<dbReference type="EMBL" id="WPIN01000012">
    <property type="protein sequence ID" value="MVM33689.1"/>
    <property type="molecule type" value="Genomic_DNA"/>
</dbReference>
<sequence length="439" mass="47214">MSSFRFRVPRSIAPLFWQQPILFFLAKWLLLSALIGLLVGSASALFLVLLDWATSWREAHVWVISLLPVAGFLIGCLYHYAGKDVEAGNNLLLETIHRPSGIIPLKMAPFVLVGTITTHLFGGSAGREGTALQIGGSIADQFTYLFRLRPRDRRLLLIAGIAAGFGSVFGTPLAGTIFGLEVFLLGRLQYEGLFPALAASFFADLTTRAWGVGHTHYHIPSIPSLTVPHVLWAMLAGIIFGLCSIVFSELTHRISGFFKTHVAYPPLRPVIGGAVVALAVFGLGTTKYIGLGIPTLIASFTTQLPPYDFALKILFTALTLGAAFKGGEVTPLFFIGATLGNALSFFIPLPTGLLAGMGFVAVFAGAANTPLACTLMAIELFGADCGPYAAIACVMAYFFSGHRGIYGSQVVGQSKHLVYRRHEGQKLASLRSIQRKNRP</sequence>
<dbReference type="Pfam" id="PF00654">
    <property type="entry name" value="Voltage_CLC"/>
    <property type="match status" value="1"/>
</dbReference>
<comment type="caution">
    <text evidence="6">The sequence shown here is derived from an EMBL/GenBank/DDBJ whole genome shotgun (WGS) entry which is preliminary data.</text>
</comment>
<feature type="transmembrane region" description="Helical" evidence="5">
    <location>
        <begin position="339"/>
        <end position="364"/>
    </location>
</feature>
<dbReference type="Proteomes" id="UP000436006">
    <property type="component" value="Unassembled WGS sequence"/>
</dbReference>
<evidence type="ECO:0000313" key="6">
    <source>
        <dbReference type="EMBL" id="MVM33689.1"/>
    </source>
</evidence>
<evidence type="ECO:0000313" key="7">
    <source>
        <dbReference type="Proteomes" id="UP000436006"/>
    </source>
</evidence>
<dbReference type="Gene3D" id="1.10.3080.10">
    <property type="entry name" value="Clc chloride channel"/>
    <property type="match status" value="1"/>
</dbReference>
<feature type="transmembrane region" description="Helical" evidence="5">
    <location>
        <begin position="155"/>
        <end position="180"/>
    </location>
</feature>
<proteinExistence type="predicted"/>
<dbReference type="PANTHER" id="PTHR43427">
    <property type="entry name" value="CHLORIDE CHANNEL PROTEIN CLC-E"/>
    <property type="match status" value="1"/>
</dbReference>
<feature type="transmembrane region" description="Helical" evidence="5">
    <location>
        <begin position="309"/>
        <end position="327"/>
    </location>
</feature>
<evidence type="ECO:0000256" key="1">
    <source>
        <dbReference type="ARBA" id="ARBA00004141"/>
    </source>
</evidence>
<feature type="transmembrane region" description="Helical" evidence="5">
    <location>
        <begin position="21"/>
        <end position="49"/>
    </location>
</feature>
<dbReference type="InterPro" id="IPR014743">
    <property type="entry name" value="Cl-channel_core"/>
</dbReference>